<geneLocation type="plasmid" evidence="3">
    <name>pvpsd2016-3</name>
</geneLocation>
<organism evidence="2 3">
    <name type="scientific">Vibrio parahaemolyticus</name>
    <dbReference type="NCBI Taxonomy" id="670"/>
    <lineage>
        <taxon>Bacteria</taxon>
        <taxon>Pseudomonadati</taxon>
        <taxon>Pseudomonadota</taxon>
        <taxon>Gammaproteobacteria</taxon>
        <taxon>Vibrionales</taxon>
        <taxon>Vibrionaceae</taxon>
        <taxon>Vibrio</taxon>
    </lineage>
</organism>
<dbReference type="Proteomes" id="UP000464718">
    <property type="component" value="Plasmid pvpsd2016-3"/>
</dbReference>
<sequence>MSKKKKSRQQKSKARHRSVSHASPTIQVSEQAWAIAMKIKALETTRNVDIVRPKVGGRYQGKEKGLLCSDETFLVVVACSERDECGDFQVECYDDMENHLVLNAIDWEFQRIIIGNEGEYTMLSLL</sequence>
<name>A0AAX1G181_VIBPH</name>
<accession>A0AAX1G181</accession>
<protein>
    <submittedName>
        <fullName evidence="2">Uncharacterized protein</fullName>
    </submittedName>
</protein>
<feature type="compositionally biased region" description="Basic residues" evidence="1">
    <location>
        <begin position="1"/>
        <end position="19"/>
    </location>
</feature>
<dbReference type="AlphaFoldDB" id="A0AAX1G181"/>
<keyword evidence="2" id="KW-0614">Plasmid</keyword>
<gene>
    <name evidence="2" type="ORF">EHC69_28725</name>
</gene>
<dbReference type="RefSeq" id="WP_086482485.1">
    <property type="nucleotide sequence ID" value="NZ_CP034302.1"/>
</dbReference>
<evidence type="ECO:0000313" key="3">
    <source>
        <dbReference type="Proteomes" id="UP000464718"/>
    </source>
</evidence>
<proteinExistence type="predicted"/>
<evidence type="ECO:0000256" key="1">
    <source>
        <dbReference type="SAM" id="MobiDB-lite"/>
    </source>
</evidence>
<dbReference type="EMBL" id="CP034302">
    <property type="protein sequence ID" value="QHH13244.1"/>
    <property type="molecule type" value="Genomic_DNA"/>
</dbReference>
<reference evidence="2 3" key="1">
    <citation type="submission" date="2018-12" db="EMBL/GenBank/DDBJ databases">
        <title>Genomic insights into the evolutionary origins and pathogenicity of five Vibrio parahaemolyticus strains isolated from the shrimp with acute hepatopancreatic necrosis disease (AHPND).</title>
        <authorList>
            <person name="Yang Q."/>
            <person name="Dong X."/>
            <person name="Xie G."/>
            <person name="Fu S."/>
            <person name="Zou P."/>
            <person name="Sun J."/>
            <person name="Wang Y."/>
            <person name="Huang J."/>
        </authorList>
    </citation>
    <scope>NUCLEOTIDE SEQUENCE [LARGE SCALE GENOMIC DNA]</scope>
    <source>
        <strain evidence="2 3">20160303005-1</strain>
        <plasmid evidence="3">pvpsd2016-3</plasmid>
    </source>
</reference>
<evidence type="ECO:0000313" key="2">
    <source>
        <dbReference type="EMBL" id="QHH13244.1"/>
    </source>
</evidence>
<feature type="region of interest" description="Disordered" evidence="1">
    <location>
        <begin position="1"/>
        <end position="25"/>
    </location>
</feature>